<dbReference type="Proteomes" id="UP000256964">
    <property type="component" value="Unassembled WGS sequence"/>
</dbReference>
<evidence type="ECO:0000313" key="2">
    <source>
        <dbReference type="Proteomes" id="UP000256964"/>
    </source>
</evidence>
<sequence>MSVPLKDPATWVTGDGIVHTHPTGFLTAEANDYVIIYIDPMTPRQRAYIRTLAWQLRTTMPCNPHTTKAEACLMILDLKARLVRRRKFVRYHDDSDCCWGCALNIALSRYSRAATSRRTTNGPIMCLYSLQASRCIGVVCNLNLDPGPRGTPSTTLDWTRPHG</sequence>
<evidence type="ECO:0000313" key="1">
    <source>
        <dbReference type="EMBL" id="RDX47366.1"/>
    </source>
</evidence>
<proteinExistence type="predicted"/>
<accession>A0A371D492</accession>
<reference evidence="1 2" key="1">
    <citation type="journal article" date="2018" name="Biotechnol. Biofuels">
        <title>Integrative visual omics of the white-rot fungus Polyporus brumalis exposes the biotechnological potential of its oxidative enzymes for delignifying raw plant biomass.</title>
        <authorList>
            <person name="Miyauchi S."/>
            <person name="Rancon A."/>
            <person name="Drula E."/>
            <person name="Hage H."/>
            <person name="Chaduli D."/>
            <person name="Favel A."/>
            <person name="Grisel S."/>
            <person name="Henrissat B."/>
            <person name="Herpoel-Gimbert I."/>
            <person name="Ruiz-Duenas F.J."/>
            <person name="Chevret D."/>
            <person name="Hainaut M."/>
            <person name="Lin J."/>
            <person name="Wang M."/>
            <person name="Pangilinan J."/>
            <person name="Lipzen A."/>
            <person name="Lesage-Meessen L."/>
            <person name="Navarro D."/>
            <person name="Riley R."/>
            <person name="Grigoriev I.V."/>
            <person name="Zhou S."/>
            <person name="Raouche S."/>
            <person name="Rosso M.N."/>
        </authorList>
    </citation>
    <scope>NUCLEOTIDE SEQUENCE [LARGE SCALE GENOMIC DNA]</scope>
    <source>
        <strain evidence="1 2">BRFM 1820</strain>
    </source>
</reference>
<name>A0A371D492_9APHY</name>
<dbReference type="AlphaFoldDB" id="A0A371D492"/>
<organism evidence="1 2">
    <name type="scientific">Lentinus brumalis</name>
    <dbReference type="NCBI Taxonomy" id="2498619"/>
    <lineage>
        <taxon>Eukaryota</taxon>
        <taxon>Fungi</taxon>
        <taxon>Dikarya</taxon>
        <taxon>Basidiomycota</taxon>
        <taxon>Agaricomycotina</taxon>
        <taxon>Agaricomycetes</taxon>
        <taxon>Polyporales</taxon>
        <taxon>Polyporaceae</taxon>
        <taxon>Lentinus</taxon>
    </lineage>
</organism>
<gene>
    <name evidence="1" type="ORF">OH76DRAFT_777490</name>
</gene>
<keyword evidence="2" id="KW-1185">Reference proteome</keyword>
<protein>
    <submittedName>
        <fullName evidence="1">Uncharacterized protein</fullName>
    </submittedName>
</protein>
<dbReference type="EMBL" id="KZ857419">
    <property type="protein sequence ID" value="RDX47366.1"/>
    <property type="molecule type" value="Genomic_DNA"/>
</dbReference>